<name>A0A6A3K4V5_9STRA</name>
<keyword evidence="1" id="KW-0732">Signal</keyword>
<comment type="caution">
    <text evidence="2">The sequence shown here is derived from an EMBL/GenBank/DDBJ whole genome shotgun (WGS) entry which is preliminary data.</text>
</comment>
<organism evidence="2 5">
    <name type="scientific">Phytophthora fragariae</name>
    <dbReference type="NCBI Taxonomy" id="53985"/>
    <lineage>
        <taxon>Eukaryota</taxon>
        <taxon>Sar</taxon>
        <taxon>Stramenopiles</taxon>
        <taxon>Oomycota</taxon>
        <taxon>Peronosporomycetes</taxon>
        <taxon>Peronosporales</taxon>
        <taxon>Peronosporaceae</taxon>
        <taxon>Phytophthora</taxon>
    </lineage>
</organism>
<feature type="signal peptide" evidence="1">
    <location>
        <begin position="1"/>
        <end position="21"/>
    </location>
</feature>
<evidence type="ECO:0000313" key="2">
    <source>
        <dbReference type="EMBL" id="KAE8999725.1"/>
    </source>
</evidence>
<dbReference type="Proteomes" id="UP000488956">
    <property type="component" value="Unassembled WGS sequence"/>
</dbReference>
<dbReference type="Proteomes" id="UP000476176">
    <property type="component" value="Unassembled WGS sequence"/>
</dbReference>
<evidence type="ECO:0008006" key="8">
    <source>
        <dbReference type="Google" id="ProtNLM"/>
    </source>
</evidence>
<evidence type="ECO:0000313" key="6">
    <source>
        <dbReference type="Proteomes" id="UP000476176"/>
    </source>
</evidence>
<gene>
    <name evidence="4" type="ORF">PF004_g14566</name>
    <name evidence="3" type="ORF">PF010_g15198</name>
    <name evidence="2" type="ORF">PF011_g14501</name>
</gene>
<evidence type="ECO:0000313" key="5">
    <source>
        <dbReference type="Proteomes" id="UP000460718"/>
    </source>
</evidence>
<sequence length="81" mass="9161">MQVMIILKLLLKELGFCTTQANVIHEDNQSCIKICYTPKCLGDRSTSMFDIALCRKKLIDTSSPSLTAIPKLWLLVYLLTL</sequence>
<feature type="chain" id="PRO_5036164700" description="Reverse transcriptase Ty1/copia-type domain-containing protein" evidence="1">
    <location>
        <begin position="22"/>
        <end position="81"/>
    </location>
</feature>
<dbReference type="EMBL" id="QXGC01000936">
    <property type="protein sequence ID" value="KAE9216031.1"/>
    <property type="molecule type" value="Genomic_DNA"/>
</dbReference>
<reference evidence="5 6" key="1">
    <citation type="submission" date="2018-09" db="EMBL/GenBank/DDBJ databases">
        <title>Genomic investigation of the strawberry pathogen Phytophthora fragariae indicates pathogenicity is determined by transcriptional variation in three key races.</title>
        <authorList>
            <person name="Adams T.M."/>
            <person name="Armitage A.D."/>
            <person name="Sobczyk M.K."/>
            <person name="Bates H.J."/>
            <person name="Dunwell J.M."/>
            <person name="Nellist C.F."/>
            <person name="Harrison R.J."/>
        </authorList>
    </citation>
    <scope>NUCLEOTIDE SEQUENCE [LARGE SCALE GENOMIC DNA]</scope>
    <source>
        <strain evidence="4 6">BC-23</strain>
        <strain evidence="3 7">ONT-3</strain>
        <strain evidence="2 5">SCRP245</strain>
    </source>
</reference>
<proteinExistence type="predicted"/>
<evidence type="ECO:0000313" key="4">
    <source>
        <dbReference type="EMBL" id="KAE9216031.1"/>
    </source>
</evidence>
<dbReference type="AlphaFoldDB" id="A0A6A3K4V5"/>
<evidence type="ECO:0000313" key="7">
    <source>
        <dbReference type="Proteomes" id="UP000488956"/>
    </source>
</evidence>
<evidence type="ECO:0000256" key="1">
    <source>
        <dbReference type="SAM" id="SignalP"/>
    </source>
</evidence>
<dbReference type="Proteomes" id="UP000460718">
    <property type="component" value="Unassembled WGS sequence"/>
</dbReference>
<dbReference type="EMBL" id="QXFW01000939">
    <property type="protein sequence ID" value="KAE8999725.1"/>
    <property type="molecule type" value="Genomic_DNA"/>
</dbReference>
<accession>A0A6A3K4V5</accession>
<dbReference type="EMBL" id="QXFX01000978">
    <property type="protein sequence ID" value="KAE9099420.1"/>
    <property type="molecule type" value="Genomic_DNA"/>
</dbReference>
<evidence type="ECO:0000313" key="3">
    <source>
        <dbReference type="EMBL" id="KAE9099420.1"/>
    </source>
</evidence>
<protein>
    <recommendedName>
        <fullName evidence="8">Reverse transcriptase Ty1/copia-type domain-containing protein</fullName>
    </recommendedName>
</protein>